<dbReference type="EMBL" id="QUAH01000024">
    <property type="protein sequence ID" value="RFT14674.1"/>
    <property type="molecule type" value="Genomic_DNA"/>
</dbReference>
<organism evidence="1 2">
    <name type="scientific">Candidatus Saccharicenans subterraneus</name>
    <dbReference type="NCBI Taxonomy" id="2508984"/>
    <lineage>
        <taxon>Bacteria</taxon>
        <taxon>Candidatus Aminicenantota</taxon>
        <taxon>Candidatus Aminicenantia</taxon>
        <taxon>Candidatus Aminicenantales</taxon>
        <taxon>Candidatus Saccharicenantaceae</taxon>
        <taxon>Candidatus Saccharicenans</taxon>
    </lineage>
</organism>
<reference evidence="1 2" key="1">
    <citation type="submission" date="2018-08" db="EMBL/GenBank/DDBJ databases">
        <title>Genome analysis of the thermophilic bacterium of the candidate phylum Aminicenantes from deep subsurface aquifer revealed its physiology and ecological role.</title>
        <authorList>
            <person name="Kadnikov V.V."/>
            <person name="Mardanov A.V."/>
            <person name="Beletsky A.V."/>
            <person name="Karnachuk O.V."/>
            <person name="Ravin N.V."/>
        </authorList>
    </citation>
    <scope>NUCLEOTIDE SEQUENCE [LARGE SCALE GENOMIC DNA]</scope>
    <source>
        <strain evidence="1">BY38</strain>
    </source>
</reference>
<evidence type="ECO:0000313" key="1">
    <source>
        <dbReference type="EMBL" id="RFT14674.1"/>
    </source>
</evidence>
<evidence type="ECO:0000313" key="2">
    <source>
        <dbReference type="Proteomes" id="UP000257323"/>
    </source>
</evidence>
<name>A0A3E2BJ09_9BACT</name>
<dbReference type="Proteomes" id="UP000257323">
    <property type="component" value="Unassembled WGS sequence"/>
</dbReference>
<sequence length="37" mass="4169">MLILIIINFHLLFSPSRSPPECVRLTATFQVEASNLP</sequence>
<proteinExistence type="predicted"/>
<protein>
    <submittedName>
        <fullName evidence="1">Uncharacterized protein</fullName>
    </submittedName>
</protein>
<gene>
    <name evidence="1" type="ORF">OP8BY_2500</name>
</gene>
<comment type="caution">
    <text evidence="1">The sequence shown here is derived from an EMBL/GenBank/DDBJ whole genome shotgun (WGS) entry which is preliminary data.</text>
</comment>
<accession>A0A3E2BJ09</accession>
<dbReference type="AlphaFoldDB" id="A0A3E2BJ09"/>